<dbReference type="EMBL" id="CP036279">
    <property type="protein sequence ID" value="QDU61252.1"/>
    <property type="molecule type" value="Genomic_DNA"/>
</dbReference>
<dbReference type="RefSeq" id="WP_145257866.1">
    <property type="nucleotide sequence ID" value="NZ_CP036279.1"/>
</dbReference>
<dbReference type="Proteomes" id="UP000317093">
    <property type="component" value="Chromosome"/>
</dbReference>
<name>A0A518B2T1_9BACT</name>
<proteinExistence type="predicted"/>
<evidence type="ECO:0000313" key="1">
    <source>
        <dbReference type="EMBL" id="QDU61252.1"/>
    </source>
</evidence>
<dbReference type="AlphaFoldDB" id="A0A518B2T1"/>
<accession>A0A518B2T1</accession>
<dbReference type="KEGG" id="knv:Pan216_21060"/>
<protein>
    <submittedName>
        <fullName evidence="1">Uncharacterized protein</fullName>
    </submittedName>
</protein>
<reference evidence="1 2" key="1">
    <citation type="submission" date="2019-02" db="EMBL/GenBank/DDBJ databases">
        <title>Deep-cultivation of Planctomycetes and their phenomic and genomic characterization uncovers novel biology.</title>
        <authorList>
            <person name="Wiegand S."/>
            <person name="Jogler M."/>
            <person name="Boedeker C."/>
            <person name="Pinto D."/>
            <person name="Vollmers J."/>
            <person name="Rivas-Marin E."/>
            <person name="Kohn T."/>
            <person name="Peeters S.H."/>
            <person name="Heuer A."/>
            <person name="Rast P."/>
            <person name="Oberbeckmann S."/>
            <person name="Bunk B."/>
            <person name="Jeske O."/>
            <person name="Meyerdierks A."/>
            <person name="Storesund J.E."/>
            <person name="Kallscheuer N."/>
            <person name="Luecker S."/>
            <person name="Lage O.M."/>
            <person name="Pohl T."/>
            <person name="Merkel B.J."/>
            <person name="Hornburger P."/>
            <person name="Mueller R.-W."/>
            <person name="Bruemmer F."/>
            <person name="Labrenz M."/>
            <person name="Spormann A.M."/>
            <person name="Op den Camp H."/>
            <person name="Overmann J."/>
            <person name="Amann R."/>
            <person name="Jetten M.S.M."/>
            <person name="Mascher T."/>
            <person name="Medema M.H."/>
            <person name="Devos D.P."/>
            <person name="Kaster A.-K."/>
            <person name="Ovreas L."/>
            <person name="Rohde M."/>
            <person name="Galperin M.Y."/>
            <person name="Jogler C."/>
        </authorList>
    </citation>
    <scope>NUCLEOTIDE SEQUENCE [LARGE SCALE GENOMIC DNA]</scope>
    <source>
        <strain evidence="1 2">Pan216</strain>
    </source>
</reference>
<evidence type="ECO:0000313" key="2">
    <source>
        <dbReference type="Proteomes" id="UP000317093"/>
    </source>
</evidence>
<gene>
    <name evidence="1" type="ORF">Pan216_21060</name>
</gene>
<keyword evidence="2" id="KW-1185">Reference proteome</keyword>
<organism evidence="1 2">
    <name type="scientific">Kolteria novifilia</name>
    <dbReference type="NCBI Taxonomy" id="2527975"/>
    <lineage>
        <taxon>Bacteria</taxon>
        <taxon>Pseudomonadati</taxon>
        <taxon>Planctomycetota</taxon>
        <taxon>Planctomycetia</taxon>
        <taxon>Kolteriales</taxon>
        <taxon>Kolteriaceae</taxon>
        <taxon>Kolteria</taxon>
    </lineage>
</organism>
<sequence>MCSIFLAAALSSCGADVSFAVFGPEPAKVVRAAPVLNFALFESPAPKQKAKEGDRAEVAAEPVRYERVRIQECVNGQCSVRYELRPIYRR</sequence>